<protein>
    <recommendedName>
        <fullName evidence="1">HicB-like antitoxin of toxin-antitoxin system domain-containing protein</fullName>
    </recommendedName>
</protein>
<feature type="domain" description="HicB-like antitoxin of toxin-antitoxin system" evidence="1">
    <location>
        <begin position="4"/>
        <end position="121"/>
    </location>
</feature>
<reference evidence="2 3" key="1">
    <citation type="submission" date="2016-04" db="EMBL/GenBank/DDBJ databases">
        <title>Draft genome sequence of freshwater magnetotactic bacteria Magnetospirillum marisnigri SP-1 and Magnetospirillum moscoviense BB-1.</title>
        <authorList>
            <person name="Koziaeva V."/>
            <person name="Dziuba M.V."/>
            <person name="Ivanov T.M."/>
            <person name="Kuznetsov B."/>
            <person name="Grouzdev D.S."/>
        </authorList>
    </citation>
    <scope>NUCLEOTIDE SEQUENCE [LARGE SCALE GENOMIC DNA]</scope>
    <source>
        <strain evidence="2 3">BB-1</strain>
    </source>
</reference>
<dbReference type="Proteomes" id="UP000078543">
    <property type="component" value="Unassembled WGS sequence"/>
</dbReference>
<dbReference type="AlphaFoldDB" id="A0A178MYG4"/>
<dbReference type="RefSeq" id="WP_068497734.1">
    <property type="nucleotide sequence ID" value="NZ_LWQU01000085.1"/>
</dbReference>
<dbReference type="Pfam" id="PF15919">
    <property type="entry name" value="HicB_lk_antitox"/>
    <property type="match status" value="1"/>
</dbReference>
<dbReference type="InterPro" id="IPR031807">
    <property type="entry name" value="HicB-like"/>
</dbReference>
<evidence type="ECO:0000313" key="2">
    <source>
        <dbReference type="EMBL" id="OAN56876.1"/>
    </source>
</evidence>
<name>A0A178MYG4_9PROT</name>
<accession>A0A178MYG4</accession>
<sequence>MVSYVAYLRKDAGSDYGVEFPDLPGCVSAGHTLDEARAMAAEALAGHVAFLTEDGLPVPPPSTLDALKDDPHRGDAVAILVDLDPNLLKADRINVMIPRHLLGRIDAVSGGNRSRFLVEAAEQKLAG</sequence>
<gene>
    <name evidence="2" type="ORF">A6A05_07855</name>
</gene>
<dbReference type="OrthoDB" id="9807959at2"/>
<dbReference type="SUPFAM" id="SSF143100">
    <property type="entry name" value="TTHA1013/TTHA0281-like"/>
    <property type="match status" value="1"/>
</dbReference>
<dbReference type="STRING" id="1437059.A6A05_07855"/>
<keyword evidence="3" id="KW-1185">Reference proteome</keyword>
<dbReference type="InterPro" id="IPR035069">
    <property type="entry name" value="TTHA1013/TTHA0281-like"/>
</dbReference>
<comment type="caution">
    <text evidence="2">The sequence shown here is derived from an EMBL/GenBank/DDBJ whole genome shotgun (WGS) entry which is preliminary data.</text>
</comment>
<evidence type="ECO:0000313" key="3">
    <source>
        <dbReference type="Proteomes" id="UP000078543"/>
    </source>
</evidence>
<organism evidence="2 3">
    <name type="scientific">Magnetospirillum moscoviense</name>
    <dbReference type="NCBI Taxonomy" id="1437059"/>
    <lineage>
        <taxon>Bacteria</taxon>
        <taxon>Pseudomonadati</taxon>
        <taxon>Pseudomonadota</taxon>
        <taxon>Alphaproteobacteria</taxon>
        <taxon>Rhodospirillales</taxon>
        <taxon>Rhodospirillaceae</taxon>
        <taxon>Magnetospirillum</taxon>
    </lineage>
</organism>
<dbReference type="Gene3D" id="3.30.160.250">
    <property type="match status" value="1"/>
</dbReference>
<evidence type="ECO:0000259" key="1">
    <source>
        <dbReference type="Pfam" id="PF15919"/>
    </source>
</evidence>
<proteinExistence type="predicted"/>
<dbReference type="EMBL" id="LWQU01000085">
    <property type="protein sequence ID" value="OAN56876.1"/>
    <property type="molecule type" value="Genomic_DNA"/>
</dbReference>